<proteinExistence type="predicted"/>
<name>A0A0N0NSE6_9EURO</name>
<dbReference type="STRING" id="1664694.A0A0N0NSE6"/>
<dbReference type="RefSeq" id="XP_018005882.1">
    <property type="nucleotide sequence ID" value="XM_018145536.1"/>
</dbReference>
<dbReference type="OrthoDB" id="9991317at2759"/>
<dbReference type="Pfam" id="PF12770">
    <property type="entry name" value="CHAT"/>
    <property type="match status" value="1"/>
</dbReference>
<feature type="domain" description="CHAT" evidence="1">
    <location>
        <begin position="855"/>
        <end position="1170"/>
    </location>
</feature>
<reference evidence="2 3" key="1">
    <citation type="submission" date="2015-06" db="EMBL/GenBank/DDBJ databases">
        <title>Draft genome of the ant-associated black yeast Phialophora attae CBS 131958.</title>
        <authorList>
            <person name="Moreno L.F."/>
            <person name="Stielow B.J."/>
            <person name="de Hoog S."/>
            <person name="Vicente V.A."/>
            <person name="Weiss V.A."/>
            <person name="de Vries M."/>
            <person name="Cruz L.M."/>
            <person name="Souza E.M."/>
        </authorList>
    </citation>
    <scope>NUCLEOTIDE SEQUENCE [LARGE SCALE GENOMIC DNA]</scope>
    <source>
        <strain evidence="2 3">CBS 131958</strain>
    </source>
</reference>
<dbReference type="InterPro" id="IPR024983">
    <property type="entry name" value="CHAT_dom"/>
</dbReference>
<accession>A0A0N0NSE6</accession>
<protein>
    <recommendedName>
        <fullName evidence="1">CHAT domain-containing protein</fullName>
    </recommendedName>
</protein>
<dbReference type="GeneID" id="28737405"/>
<evidence type="ECO:0000259" key="1">
    <source>
        <dbReference type="Pfam" id="PF12770"/>
    </source>
</evidence>
<sequence length="1185" mass="131724">MFGAATERTGFRTALADSRELLLLGRFNEALSMLSSFAERADPSATEAISIDRGKARVLMTQGYPLDVHLAYIDIVGCGKTLEYESVLARAEEAIKDLTVAEFDEGQIEMRGHLDKIAIVKQTLTCKEHSDCLPDIRKRLDALMPHLRALGRFYDIWALSAPYLSSKTKQDAVSWLEDLLSEPDLTPSLYGSFSLELAKRRAEIDSQQALIECLCKADAAFAESGHAFGRLEVQRLRLQHSYEEASDPLQALVRIIEENVMIDYPIGALQSAISPLTLAFKRGKYGLYINLQECFHNICKETGLKTEGLLLELQLLAALNAGTGHHATVLQLGRNLYSECKSLQYWTMAYLAGRVWSLALTMRGSNEQGVKISEELYEMCHTQNLKARSEAAYQLAVARQSLIRQNSQDRIVDCQHLVDFLLPIAESDIEQGEISLACEKLILIAGLQFETARHSKDDFETIDLAGRSTIDKVKVLTGQCPVHERLMYEGNCDELLITQLLFKGKTRCDNTLELTALDICTRLIAAYDRQDMQFHRALKYQFRGLLHQQIYQKSSNLQRQVDQLVAAEANIGQALDLLQAAGSWQMALEVSHSHARLHVEAWDLVKIPVEGVMNSLRHFELIADRQRRELSILGSLDALLHKQTYSATKHLQDLYRWAIAINSLSGMSKELLVWSQKRKARSLSEMLGLGIIVPSVVREALKDDPAMPQLLEELERLRFAFEEAAVNEKAYIFQRVEDCERKARENEVYNNFASLRDGGVTDISDLRLLSEPDASGNERAVVFVDWITRDNILFLVTANASAPETTCEMCQLSITVSAVKEWTTEHFSTPDQRRECLERDSLRNRSKPMRVLDPLISPLLRMSREGDLLLLSPTTILSTLPLHALCIDPTTGAPLIKRNPVVYVHSLPIAKVCAARANSAAGKFGKPLFFAVFDQGREADLIYEQSERLASKTAGQSFTHRAASKETYMAKVSEASLIHHHLHCVFSADNVLQQSITFHAAVPDDKVPSLAASMPSATAPGSEDALSSVQQALDRLDVEEYLLTGTGPFTSSLTVEELFKINLRRSPLVVLIACDSASQAFQTEGDEPLGLITGYLCAGAASVIGALWPIPSHAGREFSDAFYDQLLPSPGDNMEVMVNLAVALQAAVLTIRGESSTSSTYHWGAFCLYGAWLYQPPRVDATNAA</sequence>
<evidence type="ECO:0000313" key="3">
    <source>
        <dbReference type="Proteomes" id="UP000038010"/>
    </source>
</evidence>
<keyword evidence="3" id="KW-1185">Reference proteome</keyword>
<dbReference type="EMBL" id="LFJN01000001">
    <property type="protein sequence ID" value="KPI45919.1"/>
    <property type="molecule type" value="Genomic_DNA"/>
</dbReference>
<comment type="caution">
    <text evidence="2">The sequence shown here is derived from an EMBL/GenBank/DDBJ whole genome shotgun (WGS) entry which is preliminary data.</text>
</comment>
<gene>
    <name evidence="2" type="ORF">AB675_532</name>
</gene>
<dbReference type="AlphaFoldDB" id="A0A0N0NSE6"/>
<evidence type="ECO:0000313" key="2">
    <source>
        <dbReference type="EMBL" id="KPI45919.1"/>
    </source>
</evidence>
<dbReference type="VEuPathDB" id="FungiDB:AB675_532"/>
<organism evidence="2 3">
    <name type="scientific">Cyphellophora attinorum</name>
    <dbReference type="NCBI Taxonomy" id="1664694"/>
    <lineage>
        <taxon>Eukaryota</taxon>
        <taxon>Fungi</taxon>
        <taxon>Dikarya</taxon>
        <taxon>Ascomycota</taxon>
        <taxon>Pezizomycotina</taxon>
        <taxon>Eurotiomycetes</taxon>
        <taxon>Chaetothyriomycetidae</taxon>
        <taxon>Chaetothyriales</taxon>
        <taxon>Cyphellophoraceae</taxon>
        <taxon>Cyphellophora</taxon>
    </lineage>
</organism>
<dbReference type="Proteomes" id="UP000038010">
    <property type="component" value="Unassembled WGS sequence"/>
</dbReference>